<proteinExistence type="predicted"/>
<dbReference type="EMBL" id="GBRH01258545">
    <property type="protein sequence ID" value="JAD39350.1"/>
    <property type="molecule type" value="Transcribed_RNA"/>
</dbReference>
<organism evidence="1">
    <name type="scientific">Arundo donax</name>
    <name type="common">Giant reed</name>
    <name type="synonym">Donax arundinaceus</name>
    <dbReference type="NCBI Taxonomy" id="35708"/>
    <lineage>
        <taxon>Eukaryota</taxon>
        <taxon>Viridiplantae</taxon>
        <taxon>Streptophyta</taxon>
        <taxon>Embryophyta</taxon>
        <taxon>Tracheophyta</taxon>
        <taxon>Spermatophyta</taxon>
        <taxon>Magnoliopsida</taxon>
        <taxon>Liliopsida</taxon>
        <taxon>Poales</taxon>
        <taxon>Poaceae</taxon>
        <taxon>PACMAD clade</taxon>
        <taxon>Arundinoideae</taxon>
        <taxon>Arundineae</taxon>
        <taxon>Arundo</taxon>
    </lineage>
</organism>
<dbReference type="AlphaFoldDB" id="A0A0A8ZRG1"/>
<evidence type="ECO:0000313" key="1">
    <source>
        <dbReference type="EMBL" id="JAD39350.1"/>
    </source>
</evidence>
<protein>
    <submittedName>
        <fullName evidence="1">Uncharacterized protein</fullName>
    </submittedName>
</protein>
<accession>A0A0A8ZRG1</accession>
<name>A0A0A8ZRG1_ARUDO</name>
<reference evidence="1" key="2">
    <citation type="journal article" date="2015" name="Data Brief">
        <title>Shoot transcriptome of the giant reed, Arundo donax.</title>
        <authorList>
            <person name="Barrero R.A."/>
            <person name="Guerrero F.D."/>
            <person name="Moolhuijzen P."/>
            <person name="Goolsby J.A."/>
            <person name="Tidwell J."/>
            <person name="Bellgard S.E."/>
            <person name="Bellgard M.I."/>
        </authorList>
    </citation>
    <scope>NUCLEOTIDE SEQUENCE</scope>
    <source>
        <tissue evidence="1">Shoot tissue taken approximately 20 cm above the soil surface</tissue>
    </source>
</reference>
<reference evidence="1" key="1">
    <citation type="submission" date="2014-09" db="EMBL/GenBank/DDBJ databases">
        <authorList>
            <person name="Magalhaes I.L.F."/>
            <person name="Oliveira U."/>
            <person name="Santos F.R."/>
            <person name="Vidigal T.H.D.A."/>
            <person name="Brescovit A.D."/>
            <person name="Santos A.J."/>
        </authorList>
    </citation>
    <scope>NUCLEOTIDE SEQUENCE</scope>
    <source>
        <tissue evidence="1">Shoot tissue taken approximately 20 cm above the soil surface</tissue>
    </source>
</reference>
<sequence length="54" mass="5760">MVRSPYHLITIQVVGPIGGLLRSPGASAAVSEDPMLWQDRAPYSVYAMASNDLG</sequence>